<evidence type="ECO:0000256" key="1">
    <source>
        <dbReference type="ARBA" id="ARBA00022737"/>
    </source>
</evidence>
<organism evidence="3 4">
    <name type="scientific">Pythium insidiosum</name>
    <name type="common">Pythiosis disease agent</name>
    <dbReference type="NCBI Taxonomy" id="114742"/>
    <lineage>
        <taxon>Eukaryota</taxon>
        <taxon>Sar</taxon>
        <taxon>Stramenopiles</taxon>
        <taxon>Oomycota</taxon>
        <taxon>Peronosporomycetes</taxon>
        <taxon>Pythiales</taxon>
        <taxon>Pythiaceae</taxon>
        <taxon>Pythium</taxon>
    </lineage>
</organism>
<protein>
    <submittedName>
        <fullName evidence="3">Uncharacterized protein</fullName>
    </submittedName>
</protein>
<feature type="compositionally biased region" description="Basic and acidic residues" evidence="2">
    <location>
        <begin position="393"/>
        <end position="438"/>
    </location>
</feature>
<reference evidence="3" key="1">
    <citation type="submission" date="2021-12" db="EMBL/GenBank/DDBJ databases">
        <title>Prjna785345.</title>
        <authorList>
            <person name="Rujirawat T."/>
            <person name="Krajaejun T."/>
        </authorList>
    </citation>
    <scope>NUCLEOTIDE SEQUENCE</scope>
    <source>
        <strain evidence="3">Pi057C3</strain>
    </source>
</reference>
<dbReference type="Proteomes" id="UP001209570">
    <property type="component" value="Unassembled WGS sequence"/>
</dbReference>
<dbReference type="InterPro" id="IPR032675">
    <property type="entry name" value="LRR_dom_sf"/>
</dbReference>
<dbReference type="PANTHER" id="PTHR24111:SF0">
    <property type="entry name" value="LEUCINE-RICH REPEAT-CONTAINING PROTEIN"/>
    <property type="match status" value="1"/>
</dbReference>
<evidence type="ECO:0000256" key="2">
    <source>
        <dbReference type="SAM" id="MobiDB-lite"/>
    </source>
</evidence>
<dbReference type="EMBL" id="JAKCXM010000101">
    <property type="protein sequence ID" value="KAJ0402491.1"/>
    <property type="molecule type" value="Genomic_DNA"/>
</dbReference>
<dbReference type="InterPro" id="IPR001611">
    <property type="entry name" value="Leu-rich_rpt"/>
</dbReference>
<accession>A0AAD5LLV4</accession>
<dbReference type="AlphaFoldDB" id="A0AAD5LLV4"/>
<proteinExistence type="predicted"/>
<dbReference type="SMART" id="SM00368">
    <property type="entry name" value="LRR_RI"/>
    <property type="match status" value="5"/>
</dbReference>
<keyword evidence="4" id="KW-1185">Reference proteome</keyword>
<name>A0AAD5LLV4_PYTIN</name>
<dbReference type="SUPFAM" id="SSF52047">
    <property type="entry name" value="RNI-like"/>
    <property type="match status" value="1"/>
</dbReference>
<keyword evidence="1" id="KW-0677">Repeat</keyword>
<dbReference type="PANTHER" id="PTHR24111">
    <property type="entry name" value="LEUCINE-RICH REPEAT-CONTAINING PROTEIN 34"/>
    <property type="match status" value="1"/>
</dbReference>
<dbReference type="Pfam" id="PF13516">
    <property type="entry name" value="LRR_6"/>
    <property type="match status" value="1"/>
</dbReference>
<gene>
    <name evidence="3" type="ORF">P43SY_003423</name>
</gene>
<comment type="caution">
    <text evidence="3">The sequence shown here is derived from an EMBL/GenBank/DDBJ whole genome shotgun (WGS) entry which is preliminary data.</text>
</comment>
<sequence>MQAMDPLDALLQRGGQDLPLDTDDPASEVDLSRLSAKDRDAILARVTPDDSVPPDAFALSQNEIRREMIDRGIQPKGFYNDDAARLQDEFNREHAAEKESRMHQKLQLAAKAYLRETVHRRKMERDRELREEVAEIARDAHLEVWLALLRQRPDQLDALGAKGDSPPLLAAGQLLPLPTHAALRVTSIGARALCKALAFNHSLTSLTLSRNGLDDGAAKHVAALLRRPTSALRRLDLEGNALGPLAARELADALAENETLESLSLESNPLTDQEKDWTGVAALGQMLARNRGLRSLNLWRTRLGSEGGKLVAQGVAGDRNTMLLCLDVGNNRVAPQDAVRIDAQLARNRRTHDAVLAKQHAVRDAQRVAAQNEAERQDALRREREHAAWIEARKEERARERAEEDARRQRERQEEEDRQRQRAARRAAEFAARLELEKKKKKKGKGGGKKKKK</sequence>
<evidence type="ECO:0000313" key="4">
    <source>
        <dbReference type="Proteomes" id="UP001209570"/>
    </source>
</evidence>
<dbReference type="Gene3D" id="3.80.10.10">
    <property type="entry name" value="Ribonuclease Inhibitor"/>
    <property type="match status" value="2"/>
</dbReference>
<evidence type="ECO:0000313" key="3">
    <source>
        <dbReference type="EMBL" id="KAJ0402491.1"/>
    </source>
</evidence>
<dbReference type="InterPro" id="IPR052201">
    <property type="entry name" value="LRR-containing_regulator"/>
</dbReference>
<feature type="region of interest" description="Disordered" evidence="2">
    <location>
        <begin position="393"/>
        <end position="453"/>
    </location>
</feature>
<feature type="compositionally biased region" description="Basic residues" evidence="2">
    <location>
        <begin position="439"/>
        <end position="453"/>
    </location>
</feature>